<reference evidence="2" key="1">
    <citation type="submission" date="2020-06" db="EMBL/GenBank/DDBJ databases">
        <authorList>
            <person name="Li T."/>
            <person name="Hu X."/>
            <person name="Zhang T."/>
            <person name="Song X."/>
            <person name="Zhang H."/>
            <person name="Dai N."/>
            <person name="Sheng W."/>
            <person name="Hou X."/>
            <person name="Wei L."/>
        </authorList>
    </citation>
    <scope>NUCLEOTIDE SEQUENCE</scope>
    <source>
        <strain evidence="2">3651</strain>
        <tissue evidence="2">Leaf</tissue>
    </source>
</reference>
<evidence type="ECO:0000256" key="1">
    <source>
        <dbReference type="SAM" id="MobiDB-lite"/>
    </source>
</evidence>
<feature type="compositionally biased region" description="Basic and acidic residues" evidence="1">
    <location>
        <begin position="145"/>
        <end position="154"/>
    </location>
</feature>
<feature type="compositionally biased region" description="Basic and acidic residues" evidence="1">
    <location>
        <begin position="274"/>
        <end position="285"/>
    </location>
</feature>
<feature type="compositionally biased region" description="Basic and acidic residues" evidence="1">
    <location>
        <begin position="250"/>
        <end position="263"/>
    </location>
</feature>
<accession>A0AAE2CBK6</accession>
<feature type="compositionally biased region" description="Low complexity" evidence="1">
    <location>
        <begin position="210"/>
        <end position="225"/>
    </location>
</feature>
<feature type="region of interest" description="Disordered" evidence="1">
    <location>
        <begin position="203"/>
        <end position="306"/>
    </location>
</feature>
<evidence type="ECO:0000313" key="2">
    <source>
        <dbReference type="EMBL" id="KAK4416091.1"/>
    </source>
</evidence>
<gene>
    <name evidence="2" type="ORF">Salat_2716500</name>
</gene>
<feature type="compositionally biased region" description="Basic and acidic residues" evidence="1">
    <location>
        <begin position="419"/>
        <end position="454"/>
    </location>
</feature>
<organism evidence="2 3">
    <name type="scientific">Sesamum alatum</name>
    <dbReference type="NCBI Taxonomy" id="300844"/>
    <lineage>
        <taxon>Eukaryota</taxon>
        <taxon>Viridiplantae</taxon>
        <taxon>Streptophyta</taxon>
        <taxon>Embryophyta</taxon>
        <taxon>Tracheophyta</taxon>
        <taxon>Spermatophyta</taxon>
        <taxon>Magnoliopsida</taxon>
        <taxon>eudicotyledons</taxon>
        <taxon>Gunneridae</taxon>
        <taxon>Pentapetalae</taxon>
        <taxon>asterids</taxon>
        <taxon>lamiids</taxon>
        <taxon>Lamiales</taxon>
        <taxon>Pedaliaceae</taxon>
        <taxon>Sesamum</taxon>
    </lineage>
</organism>
<dbReference type="AlphaFoldDB" id="A0AAE2CBK6"/>
<feature type="region of interest" description="Disordered" evidence="1">
    <location>
        <begin position="379"/>
        <end position="569"/>
    </location>
</feature>
<dbReference type="Proteomes" id="UP001293254">
    <property type="component" value="Unassembled WGS sequence"/>
</dbReference>
<comment type="caution">
    <text evidence="2">The sequence shown here is derived from an EMBL/GenBank/DDBJ whole genome shotgun (WGS) entry which is preliminary data.</text>
</comment>
<evidence type="ECO:0000313" key="3">
    <source>
        <dbReference type="Proteomes" id="UP001293254"/>
    </source>
</evidence>
<reference evidence="2" key="2">
    <citation type="journal article" date="2024" name="Plant">
        <title>Genomic evolution and insights into agronomic trait innovations of Sesamum species.</title>
        <authorList>
            <person name="Miao H."/>
            <person name="Wang L."/>
            <person name="Qu L."/>
            <person name="Liu H."/>
            <person name="Sun Y."/>
            <person name="Le M."/>
            <person name="Wang Q."/>
            <person name="Wei S."/>
            <person name="Zheng Y."/>
            <person name="Lin W."/>
            <person name="Duan Y."/>
            <person name="Cao H."/>
            <person name="Xiong S."/>
            <person name="Wang X."/>
            <person name="Wei L."/>
            <person name="Li C."/>
            <person name="Ma Q."/>
            <person name="Ju M."/>
            <person name="Zhao R."/>
            <person name="Li G."/>
            <person name="Mu C."/>
            <person name="Tian Q."/>
            <person name="Mei H."/>
            <person name="Zhang T."/>
            <person name="Gao T."/>
            <person name="Zhang H."/>
        </authorList>
    </citation>
    <scope>NUCLEOTIDE SEQUENCE</scope>
    <source>
        <strain evidence="2">3651</strain>
    </source>
</reference>
<proteinExistence type="predicted"/>
<keyword evidence="3" id="KW-1185">Reference proteome</keyword>
<sequence length="569" mass="63984">MVHDDDYDIVFLCLGETPRGKNYTEPEDDYELNAYDDTDSSNDDDVQFLGMHIKHANGDGVDDVQFLGMHIKLANGDGIRTRDSEMEIGVERISEAEFRQTHHVPKIGSSVAAESARVYAGKDKDDDTIKESASVCPRTRGSRTSSDRSRQFDQNKRYAACKSALLQEDEQRSHGSEHEIGIASWTRSRRGVARKPTTVNDISLDLLDGSSPCDSRLSDSSSSSDQEADDSEDEDFATEQDDCSDGIELSDSHNEEESIDQHASKRQKFASPKVHKDEVQGDRNKRAAGNIGNCSSRQDSLRNRPGRRLCTRKDYDLYKDNTELDDYDLKDTDSLDDDDFQFLGIKQANGERIRTHNHRTEMEVERISEVEFRQTHHGMKIESSLAAESARGYAGKDIDDDTTKELASDCPRIRGSRTSSDRGRELDQNKRCADCKRALLQEDEERSHGSEHEIGIASRTRSKRGVTRKPTTVDDISLDLSDGSSSPSDSRLSDSPSSSDHEADNSEDEDFAMEHYDCSDGIELSNSHNEEESTKIQEFASSSQMFTKKEFKEDEDDEGIDRSWSAERE</sequence>
<feature type="compositionally biased region" description="Acidic residues" evidence="1">
    <location>
        <begin position="226"/>
        <end position="245"/>
    </location>
</feature>
<feature type="region of interest" description="Disordered" evidence="1">
    <location>
        <begin position="122"/>
        <end position="154"/>
    </location>
</feature>
<dbReference type="EMBL" id="JACGWO010000011">
    <property type="protein sequence ID" value="KAK4416091.1"/>
    <property type="molecule type" value="Genomic_DNA"/>
</dbReference>
<feature type="compositionally biased region" description="Basic and acidic residues" evidence="1">
    <location>
        <begin position="394"/>
        <end position="407"/>
    </location>
</feature>
<name>A0AAE2CBK6_9LAMI</name>
<feature type="compositionally biased region" description="Low complexity" evidence="1">
    <location>
        <begin position="474"/>
        <end position="498"/>
    </location>
</feature>
<feature type="compositionally biased region" description="Basic and acidic residues" evidence="1">
    <location>
        <begin position="560"/>
        <end position="569"/>
    </location>
</feature>
<protein>
    <submittedName>
        <fullName evidence="2">Uncharacterized protein</fullName>
    </submittedName>
</protein>